<name>A0A382MU03_9ZZZZ</name>
<proteinExistence type="predicted"/>
<dbReference type="EMBL" id="UINC01095958">
    <property type="protein sequence ID" value="SVC52444.1"/>
    <property type="molecule type" value="Genomic_DNA"/>
</dbReference>
<dbReference type="AlphaFoldDB" id="A0A382MU03"/>
<accession>A0A382MU03</accession>
<gene>
    <name evidence="2" type="ORF">METZ01_LOCUS305298</name>
</gene>
<reference evidence="2" key="1">
    <citation type="submission" date="2018-05" db="EMBL/GenBank/DDBJ databases">
        <authorList>
            <person name="Lanie J.A."/>
            <person name="Ng W.-L."/>
            <person name="Kazmierczak K.M."/>
            <person name="Andrzejewski T.M."/>
            <person name="Davidsen T.M."/>
            <person name="Wayne K.J."/>
            <person name="Tettelin H."/>
            <person name="Glass J.I."/>
            <person name="Rusch D."/>
            <person name="Podicherti R."/>
            <person name="Tsui H.-C.T."/>
            <person name="Winkler M.E."/>
        </authorList>
    </citation>
    <scope>NUCLEOTIDE SEQUENCE</scope>
</reference>
<dbReference type="GO" id="GO:0016757">
    <property type="term" value="F:glycosyltransferase activity"/>
    <property type="evidence" value="ECO:0007669"/>
    <property type="project" value="InterPro"/>
</dbReference>
<feature type="non-terminal residue" evidence="2">
    <location>
        <position position="1"/>
    </location>
</feature>
<dbReference type="CDD" id="cd03801">
    <property type="entry name" value="GT4_PimA-like"/>
    <property type="match status" value="1"/>
</dbReference>
<dbReference type="Gene3D" id="3.40.50.2000">
    <property type="entry name" value="Glycogen Phosphorylase B"/>
    <property type="match status" value="2"/>
</dbReference>
<feature type="domain" description="Glycosyl transferase family 1" evidence="1">
    <location>
        <begin position="6"/>
        <end position="128"/>
    </location>
</feature>
<evidence type="ECO:0000259" key="1">
    <source>
        <dbReference type="Pfam" id="PF00534"/>
    </source>
</evidence>
<dbReference type="SUPFAM" id="SSF53756">
    <property type="entry name" value="UDP-Glycosyltransferase/glycogen phosphorylase"/>
    <property type="match status" value="1"/>
</dbReference>
<dbReference type="Pfam" id="PF00534">
    <property type="entry name" value="Glycos_transf_1"/>
    <property type="match status" value="1"/>
</dbReference>
<evidence type="ECO:0000313" key="2">
    <source>
        <dbReference type="EMBL" id="SVC52444.1"/>
    </source>
</evidence>
<dbReference type="InterPro" id="IPR001296">
    <property type="entry name" value="Glyco_trans_1"/>
</dbReference>
<protein>
    <recommendedName>
        <fullName evidence="1">Glycosyl transferase family 1 domain-containing protein</fullName>
    </recommendedName>
</protein>
<dbReference type="PANTHER" id="PTHR12526:SF623">
    <property type="entry name" value="WABG"/>
    <property type="match status" value="1"/>
</dbReference>
<organism evidence="2">
    <name type="scientific">marine metagenome</name>
    <dbReference type="NCBI Taxonomy" id="408172"/>
    <lineage>
        <taxon>unclassified sequences</taxon>
        <taxon>metagenomes</taxon>
        <taxon>ecological metagenomes</taxon>
    </lineage>
</organism>
<dbReference type="PANTHER" id="PTHR12526">
    <property type="entry name" value="GLYCOSYLTRANSFERASE"/>
    <property type="match status" value="1"/>
</dbReference>
<sequence length="154" mass="18017">FLQIISKLEKFNISAFVIGKEKNMTYYQNLAKELKINNQVIFTGPREDVDDFYTVSDIFIFPTHYEPFSNVVLEAMNFENAVFTTRQNGASEIVDDYFIMDRPEDLSIVERVNDLLNNQVKLQKIKHENRVKSKQFSIENNLSETLKIINEVIN</sequence>